<accession>A0A449ARQ6</accession>
<evidence type="ECO:0000313" key="2">
    <source>
        <dbReference type="Proteomes" id="UP000290495"/>
    </source>
</evidence>
<reference evidence="1 2" key="1">
    <citation type="submission" date="2019-01" db="EMBL/GenBank/DDBJ databases">
        <authorList>
            <consortium name="Pathogen Informatics"/>
        </authorList>
    </citation>
    <scope>NUCLEOTIDE SEQUENCE [LARGE SCALE GENOMIC DNA]</scope>
    <source>
        <strain evidence="1 2">NCTC10146</strain>
        <plasmid evidence="2">5</plasmid>
    </source>
</reference>
<keyword evidence="1" id="KW-0614">Plasmid</keyword>
<organism evidence="1 2">
    <name type="scientific">Mycoplasmopsis canis</name>
    <dbReference type="NCBI Taxonomy" id="29555"/>
    <lineage>
        <taxon>Bacteria</taxon>
        <taxon>Bacillati</taxon>
        <taxon>Mycoplasmatota</taxon>
        <taxon>Mycoplasmoidales</taxon>
        <taxon>Metamycoplasmataceae</taxon>
        <taxon>Mycoplasmopsis</taxon>
    </lineage>
</organism>
<gene>
    <name evidence="1" type="ORF">NCTC10146_00742</name>
</gene>
<geneLocation type="plasmid" evidence="1 2">
    <name>5</name>
</geneLocation>
<dbReference type="EMBL" id="LR215014">
    <property type="protein sequence ID" value="VEU69249.1"/>
    <property type="molecule type" value="Genomic_DNA"/>
</dbReference>
<dbReference type="Proteomes" id="UP000290495">
    <property type="component" value="Plasmid 5"/>
</dbReference>
<proteinExistence type="predicted"/>
<dbReference type="AlphaFoldDB" id="A0A449ARQ6"/>
<name>A0A449ARQ6_9BACT</name>
<sequence length="92" mass="10608">MDSIYKEALVLAVSKLPQGNAKRLDLERRLRGVLNAQGLESVKTELFNESRNLKLQEEDLLLEITTTVLKTLLIIYQAIMKLEDNYKMNLIM</sequence>
<dbReference type="RefSeq" id="WP_223212215.1">
    <property type="nucleotide sequence ID" value="NZ_LR215014.1"/>
</dbReference>
<evidence type="ECO:0000313" key="1">
    <source>
        <dbReference type="EMBL" id="VEU69249.1"/>
    </source>
</evidence>
<protein>
    <submittedName>
        <fullName evidence="1">Uncharacterized protein</fullName>
    </submittedName>
</protein>